<keyword evidence="8" id="KW-1185">Reference proteome</keyword>
<feature type="region of interest" description="Disordered" evidence="5">
    <location>
        <begin position="44"/>
        <end position="99"/>
    </location>
</feature>
<dbReference type="FunFam" id="1.10.418.10:FF:000009">
    <property type="entry name" value="smoothelin isoform X2"/>
    <property type="match status" value="1"/>
</dbReference>
<dbReference type="PANTHER" id="PTHR23167">
    <property type="entry name" value="CALPONIN HOMOLOGY DOMAIN-CONTAINING PROTEIN DDB_G0272472-RELATED"/>
    <property type="match status" value="1"/>
</dbReference>
<organism evidence="7 8">
    <name type="scientific">Brachionus plicatilis</name>
    <name type="common">Marine rotifer</name>
    <name type="synonym">Brachionus muelleri</name>
    <dbReference type="NCBI Taxonomy" id="10195"/>
    <lineage>
        <taxon>Eukaryota</taxon>
        <taxon>Metazoa</taxon>
        <taxon>Spiralia</taxon>
        <taxon>Gnathifera</taxon>
        <taxon>Rotifera</taxon>
        <taxon>Eurotatoria</taxon>
        <taxon>Monogononta</taxon>
        <taxon>Pseudotrocha</taxon>
        <taxon>Ploima</taxon>
        <taxon>Brachionidae</taxon>
        <taxon>Brachionus</taxon>
    </lineage>
</organism>
<keyword evidence="2 4" id="KW-0175">Coiled coil</keyword>
<evidence type="ECO:0000256" key="1">
    <source>
        <dbReference type="ARBA" id="ARBA00022553"/>
    </source>
</evidence>
<dbReference type="InterPro" id="IPR050540">
    <property type="entry name" value="F-actin_Monoox_Mical"/>
</dbReference>
<evidence type="ECO:0000256" key="5">
    <source>
        <dbReference type="SAM" id="MobiDB-lite"/>
    </source>
</evidence>
<dbReference type="STRING" id="10195.A0A3M7R0F7"/>
<comment type="similarity">
    <text evidence="3">Belongs to the smoothelin family.</text>
</comment>
<dbReference type="PANTHER" id="PTHR23167:SF88">
    <property type="entry name" value="CALPONIN-HOMOLOGY (CH) DOMAIN-CONTAINING PROTEIN"/>
    <property type="match status" value="1"/>
</dbReference>
<dbReference type="Pfam" id="PF12510">
    <property type="entry name" value="Smoothelin"/>
    <property type="match status" value="1"/>
</dbReference>
<evidence type="ECO:0000313" key="7">
    <source>
        <dbReference type="EMBL" id="RNA16851.1"/>
    </source>
</evidence>
<dbReference type="Gene3D" id="1.10.418.10">
    <property type="entry name" value="Calponin-like domain"/>
    <property type="match status" value="1"/>
</dbReference>
<dbReference type="SMART" id="SM00033">
    <property type="entry name" value="CH"/>
    <property type="match status" value="1"/>
</dbReference>
<evidence type="ECO:0000313" key="8">
    <source>
        <dbReference type="Proteomes" id="UP000276133"/>
    </source>
</evidence>
<accession>A0A3M7R0F7</accession>
<dbReference type="InterPro" id="IPR001715">
    <property type="entry name" value="CH_dom"/>
</dbReference>
<feature type="coiled-coil region" evidence="4">
    <location>
        <begin position="105"/>
        <end position="132"/>
    </location>
</feature>
<dbReference type="InterPro" id="IPR036872">
    <property type="entry name" value="CH_dom_sf"/>
</dbReference>
<sequence>MVDLSNIEQIDDEVQLNKMLNEATEFEERRSIRKRLLEIKELKSKQRAKEMEDREKRMQKEIEERKQRKEDERRQEVQRFEDLAKTSTADRIENEAGKKRQEFIAEKYQAAEEEKKKNLENFEQMAKGKNNAEYENNSKTNTSKIQNTTMNYAQPKNSSASAFSLFQNKDKEAGGTGKATMAQGASSNPNSPQAIKENLLKWCQQRTEGYPNVNIQNFSSSWADGMAFCALIHSAVPETFDFNKLNPKNRKGNFNLAFKVAEDKCDISPLLDVEDMLMMGNKPDWKCVFTYVQSFYRKLELEPKARAAKNNEN</sequence>
<evidence type="ECO:0000259" key="6">
    <source>
        <dbReference type="PROSITE" id="PS50021"/>
    </source>
</evidence>
<gene>
    <name evidence="7" type="ORF">BpHYR1_012400</name>
</gene>
<dbReference type="OrthoDB" id="10017054at2759"/>
<dbReference type="SUPFAM" id="SSF47576">
    <property type="entry name" value="Calponin-homology domain, CH-domain"/>
    <property type="match status" value="1"/>
</dbReference>
<evidence type="ECO:0000256" key="2">
    <source>
        <dbReference type="ARBA" id="ARBA00023054"/>
    </source>
</evidence>
<evidence type="ECO:0000256" key="3">
    <source>
        <dbReference type="ARBA" id="ARBA00061655"/>
    </source>
</evidence>
<dbReference type="PROSITE" id="PS50021">
    <property type="entry name" value="CH"/>
    <property type="match status" value="1"/>
</dbReference>
<dbReference type="InterPro" id="IPR022189">
    <property type="entry name" value="SMTN"/>
</dbReference>
<dbReference type="EMBL" id="REGN01004608">
    <property type="protein sequence ID" value="RNA16851.1"/>
    <property type="molecule type" value="Genomic_DNA"/>
</dbReference>
<feature type="domain" description="Calponin-homology (CH)" evidence="6">
    <location>
        <begin position="193"/>
        <end position="300"/>
    </location>
</feature>
<name>A0A3M7R0F7_BRAPC</name>
<dbReference type="CDD" id="cd21200">
    <property type="entry name" value="CH_SMTN-like"/>
    <property type="match status" value="1"/>
</dbReference>
<dbReference type="Proteomes" id="UP000276133">
    <property type="component" value="Unassembled WGS sequence"/>
</dbReference>
<proteinExistence type="inferred from homology"/>
<dbReference type="Pfam" id="PF00307">
    <property type="entry name" value="CH"/>
    <property type="match status" value="1"/>
</dbReference>
<dbReference type="AlphaFoldDB" id="A0A3M7R0F7"/>
<keyword evidence="1" id="KW-0597">Phosphoprotein</keyword>
<protein>
    <submittedName>
        <fullName evidence="7">Muscle M-line assembly unc-89-like isoform X5</fullName>
    </submittedName>
</protein>
<evidence type="ECO:0000256" key="4">
    <source>
        <dbReference type="SAM" id="Coils"/>
    </source>
</evidence>
<feature type="region of interest" description="Disordered" evidence="5">
    <location>
        <begin position="171"/>
        <end position="191"/>
    </location>
</feature>
<reference evidence="7 8" key="1">
    <citation type="journal article" date="2018" name="Sci. Rep.">
        <title>Genomic signatures of local adaptation to the degree of environmental predictability in rotifers.</title>
        <authorList>
            <person name="Franch-Gras L."/>
            <person name="Hahn C."/>
            <person name="Garcia-Roger E.M."/>
            <person name="Carmona M.J."/>
            <person name="Serra M."/>
            <person name="Gomez A."/>
        </authorList>
    </citation>
    <scope>NUCLEOTIDE SEQUENCE [LARGE SCALE GENOMIC DNA]</scope>
    <source>
        <strain evidence="7">HYR1</strain>
    </source>
</reference>
<comment type="caution">
    <text evidence="7">The sequence shown here is derived from an EMBL/GenBank/DDBJ whole genome shotgun (WGS) entry which is preliminary data.</text>
</comment>